<dbReference type="InterPro" id="IPR042222">
    <property type="entry name" value="Dynein_2_N"/>
</dbReference>
<dbReference type="VEuPathDB" id="ToxoDB:ENH_00003420"/>
<keyword evidence="6" id="KW-1185">Reference proteome</keyword>
<evidence type="ECO:0000256" key="2">
    <source>
        <dbReference type="SAM" id="Coils"/>
    </source>
</evidence>
<dbReference type="GO" id="GO:0007018">
    <property type="term" value="P:microtubule-based movement"/>
    <property type="evidence" value="ECO:0007669"/>
    <property type="project" value="InterPro"/>
</dbReference>
<dbReference type="InterPro" id="IPR013602">
    <property type="entry name" value="Dynein_heavy_linker"/>
</dbReference>
<dbReference type="GeneID" id="25470536"/>
<dbReference type="Gene3D" id="1.20.58.1120">
    <property type="match status" value="1"/>
</dbReference>
<feature type="coiled-coil region" evidence="2">
    <location>
        <begin position="238"/>
        <end position="292"/>
    </location>
</feature>
<reference evidence="5" key="2">
    <citation type="submission" date="2013-10" db="EMBL/GenBank/DDBJ databases">
        <authorList>
            <person name="Aslett M."/>
        </authorList>
    </citation>
    <scope>NUCLEOTIDE SEQUENCE [LARGE SCALE GENOMIC DNA]</scope>
    <source>
        <strain evidence="5">Houghton</strain>
    </source>
</reference>
<dbReference type="Pfam" id="PF12774">
    <property type="entry name" value="AAA_6"/>
    <property type="match status" value="1"/>
</dbReference>
<dbReference type="Gene3D" id="3.20.180.20">
    <property type="entry name" value="Dynein heavy chain, N-terminal domain 2"/>
    <property type="match status" value="1"/>
</dbReference>
<dbReference type="GO" id="GO:0045505">
    <property type="term" value="F:dynein intermediate chain binding"/>
    <property type="evidence" value="ECO:0007669"/>
    <property type="project" value="InterPro"/>
</dbReference>
<dbReference type="InterPro" id="IPR026983">
    <property type="entry name" value="DHC"/>
</dbReference>
<evidence type="ECO:0000313" key="6">
    <source>
        <dbReference type="Proteomes" id="UP000030754"/>
    </source>
</evidence>
<protein>
    <submittedName>
        <fullName evidence="5">Uncharacterized protein</fullName>
    </submittedName>
</protein>
<dbReference type="EMBL" id="HG723042">
    <property type="protein sequence ID" value="CDJ65036.1"/>
    <property type="molecule type" value="Genomic_DNA"/>
</dbReference>
<dbReference type="PANTHER" id="PTHR45703:SF1">
    <property type="entry name" value="DYNEINS HEAVY CHAIN"/>
    <property type="match status" value="1"/>
</dbReference>
<name>U6MM14_9EIME</name>
<dbReference type="GO" id="GO:0030286">
    <property type="term" value="C:dynein complex"/>
    <property type="evidence" value="ECO:0007669"/>
    <property type="project" value="InterPro"/>
</dbReference>
<dbReference type="GO" id="GO:0051959">
    <property type="term" value="F:dynein light intermediate chain binding"/>
    <property type="evidence" value="ECO:0007669"/>
    <property type="project" value="InterPro"/>
</dbReference>
<evidence type="ECO:0000259" key="4">
    <source>
        <dbReference type="Pfam" id="PF12774"/>
    </source>
</evidence>
<evidence type="ECO:0000256" key="1">
    <source>
        <dbReference type="ARBA" id="ARBA00008887"/>
    </source>
</evidence>
<sequence>MPFAPSAEEPLLPLSLEEPFLAAAEKAMVSAVQSSLKEAETLRHQLDEVAATLRAAAALPIDAEGKVNLAELGAKLESFQQAENRLRTLTTRVVAKIFLVDGEKAKGMLRTRVNNLKDDLCNQALAWVENEVSSLHKAWEVALSKASMVPASEQELVELKRYLAVVHQETAPLIARGQTLSNLMSLLEQHFVFAALRVQKQAFELDCCPMKLKMALCETNGILDLAKERLEARRQISAQHLQTECEALRAELDAATTTFKHVEECASYRQTLEKLSERVYAARSEVDNLRKAEALFGLEASEFEELEGVCVVFDRLNELWTAAYDFTKNREEWKAAPLAHLDCADMEEKLQQWRQAVSSLRRVAGIFRSVEPLQACDELLQAIAAFQKMLPLMKTLTHPSFQAKHWQELATRLEVDATEEGGVFLSLNTLIQRGLPEATQAIELIGSAAFREFRTKACFQKMRGAWRALRMDLVTLGDASLGRKMLKGFDAVHSLIEEHQASVQSLQASQLVGGVELQAREWLRKLSDLDTLCNLLEACQVSWVYLVPIFDYPEMQQQLAKEADLLSSVGKLWKDEVISRLDENSSLLDLVDLEELPQKLRSACIEMQSVVKGLNEFLERKRLAFPRFFFLSNEELVQLLSGASHAEALGPHIQKCFEGISSMKYDQDSNEANIILSHRQEALQLLTPVQLAHDGKSISIEDVFSSIEREMCAALQHAMQRAWEEFPAAPTRLLWATERCACAQAALAIAHCCWTAQVEAAILQHQLPQLVKDLQHQLQQLVEAVRGPLSPDSRSVLATLLTLDVHCRDVAEELRQKKTSHMNQFEWICHLRSYWTPGSHHLGGGAVPGGYFVGGRRLNRTGGRGTSGGLQICMLESSLNYGFELLRSPDRLVVTPLTDRCYRTLMTALHFQYGGAPEGPAGTGKTETTKDLAKAAGKPCLVFNCSEGLDATAMAALLKGIAASGGWCCFDEFNRLQLDVLSIVALQISAIQQAIRRNAITFVFEDTDLQLNPTCAINITMNPGYAGRATLPDTLKALFRPCAMMVPDAALIAEVVLYCSGFQDACKLSKKVSKRLDIIVSQAAYPYVPTSLHRGTRKYT</sequence>
<organism evidence="5 6">
    <name type="scientific">Eimeria necatrix</name>
    <dbReference type="NCBI Taxonomy" id="51315"/>
    <lineage>
        <taxon>Eukaryota</taxon>
        <taxon>Sar</taxon>
        <taxon>Alveolata</taxon>
        <taxon>Apicomplexa</taxon>
        <taxon>Conoidasida</taxon>
        <taxon>Coccidia</taxon>
        <taxon>Eucoccidiorida</taxon>
        <taxon>Eimeriorina</taxon>
        <taxon>Eimeriidae</taxon>
        <taxon>Eimeria</taxon>
    </lineage>
</organism>
<dbReference type="InterPro" id="IPR042228">
    <property type="entry name" value="Dynein_linker_3"/>
</dbReference>
<dbReference type="InterPro" id="IPR035699">
    <property type="entry name" value="AAA_6"/>
</dbReference>
<dbReference type="InterPro" id="IPR027417">
    <property type="entry name" value="P-loop_NTPase"/>
</dbReference>
<dbReference type="Gene3D" id="1.20.140.100">
    <property type="entry name" value="Dynein heavy chain, N-terminal domain 2"/>
    <property type="match status" value="1"/>
</dbReference>
<evidence type="ECO:0000259" key="3">
    <source>
        <dbReference type="Pfam" id="PF08393"/>
    </source>
</evidence>
<dbReference type="Gene3D" id="3.40.50.300">
    <property type="entry name" value="P-loop containing nucleotide triphosphate hydrolases"/>
    <property type="match status" value="1"/>
</dbReference>
<proteinExistence type="inferred from homology"/>
<gene>
    <name evidence="5" type="ORF">ENH_00003420</name>
</gene>
<dbReference type="RefSeq" id="XP_013433503.1">
    <property type="nucleotide sequence ID" value="XM_013578049.1"/>
</dbReference>
<dbReference type="PANTHER" id="PTHR45703">
    <property type="entry name" value="DYNEIN HEAVY CHAIN"/>
    <property type="match status" value="1"/>
</dbReference>
<dbReference type="GO" id="GO:0005524">
    <property type="term" value="F:ATP binding"/>
    <property type="evidence" value="ECO:0007669"/>
    <property type="project" value="InterPro"/>
</dbReference>
<dbReference type="Pfam" id="PF08393">
    <property type="entry name" value="DHC_N2"/>
    <property type="match status" value="1"/>
</dbReference>
<dbReference type="Proteomes" id="UP000030754">
    <property type="component" value="Unassembled WGS sequence"/>
</dbReference>
<dbReference type="FunFam" id="3.40.50.300:FF:000063">
    <property type="entry name" value="dynein heavy chain 6, axonemal"/>
    <property type="match status" value="1"/>
</dbReference>
<keyword evidence="2" id="KW-0175">Coiled coil</keyword>
<dbReference type="OrthoDB" id="424310at2759"/>
<comment type="similarity">
    <text evidence="1">Belongs to the dynein heavy chain family.</text>
</comment>
<feature type="domain" description="Dynein heavy chain linker" evidence="3">
    <location>
        <begin position="313"/>
        <end position="722"/>
    </location>
</feature>
<accession>U6MM14</accession>
<evidence type="ECO:0000313" key="5">
    <source>
        <dbReference type="EMBL" id="CDJ65036.1"/>
    </source>
</evidence>
<dbReference type="SUPFAM" id="SSF52540">
    <property type="entry name" value="P-loop containing nucleoside triphosphate hydrolases"/>
    <property type="match status" value="1"/>
</dbReference>
<feature type="domain" description="Dynein heavy chain hydrolytic ATP-binding dynein motor region" evidence="4">
    <location>
        <begin position="881"/>
        <end position="1078"/>
    </location>
</feature>
<reference evidence="5" key="1">
    <citation type="submission" date="2013-10" db="EMBL/GenBank/DDBJ databases">
        <title>Genomic analysis of the causative agents of coccidiosis in chickens.</title>
        <authorList>
            <person name="Reid A.J."/>
            <person name="Blake D."/>
            <person name="Billington K."/>
            <person name="Browne H."/>
            <person name="Dunn M."/>
            <person name="Hung S."/>
            <person name="Kawahara F."/>
            <person name="Miranda-Saavedra D."/>
            <person name="Mourier T."/>
            <person name="Nagra H."/>
            <person name="Otto T.D."/>
            <person name="Rawlings N."/>
            <person name="Sanchez A."/>
            <person name="Sanders M."/>
            <person name="Subramaniam C."/>
            <person name="Tay Y."/>
            <person name="Dear P."/>
            <person name="Doerig C."/>
            <person name="Gruber A."/>
            <person name="Parkinson J."/>
            <person name="Shirley M."/>
            <person name="Wan K.L."/>
            <person name="Berriman M."/>
            <person name="Tomley F."/>
            <person name="Pain A."/>
        </authorList>
    </citation>
    <scope>NUCLEOTIDE SEQUENCE [LARGE SCALE GENOMIC DNA]</scope>
    <source>
        <strain evidence="5">Houghton</strain>
    </source>
</reference>
<dbReference type="AlphaFoldDB" id="U6MM14"/>